<proteinExistence type="predicted"/>
<feature type="compositionally biased region" description="Basic residues" evidence="1">
    <location>
        <begin position="50"/>
        <end position="70"/>
    </location>
</feature>
<sequence length="70" mass="7480">MAGHRAARSWPGAAARGPGPGSRRARHHARHHARRHARCGGSSGGPRGGAGRHSRHAAQRRGPRRLRHPA</sequence>
<protein>
    <submittedName>
        <fullName evidence="2">Uncharacterized protein</fullName>
    </submittedName>
</protein>
<feature type="region of interest" description="Disordered" evidence="1">
    <location>
        <begin position="1"/>
        <end position="70"/>
    </location>
</feature>
<evidence type="ECO:0000256" key="1">
    <source>
        <dbReference type="SAM" id="MobiDB-lite"/>
    </source>
</evidence>
<dbReference type="AlphaFoldDB" id="A0A2C7A654"/>
<organism evidence="2 3">
    <name type="scientific">Teichococcus rhizosphaerae</name>
    <dbReference type="NCBI Taxonomy" id="1335062"/>
    <lineage>
        <taxon>Bacteria</taxon>
        <taxon>Pseudomonadati</taxon>
        <taxon>Pseudomonadota</taxon>
        <taxon>Alphaproteobacteria</taxon>
        <taxon>Acetobacterales</taxon>
        <taxon>Roseomonadaceae</taxon>
        <taxon>Roseomonas</taxon>
    </lineage>
</organism>
<dbReference type="Proteomes" id="UP000223527">
    <property type="component" value="Unassembled WGS sequence"/>
</dbReference>
<accession>A0A2C7A654</accession>
<keyword evidence="3" id="KW-1185">Reference proteome</keyword>
<name>A0A2C7A654_9PROT</name>
<evidence type="ECO:0000313" key="2">
    <source>
        <dbReference type="EMBL" id="PHK95578.1"/>
    </source>
</evidence>
<comment type="caution">
    <text evidence="2">The sequence shown here is derived from an EMBL/GenBank/DDBJ whole genome shotgun (WGS) entry which is preliminary data.</text>
</comment>
<gene>
    <name evidence="2" type="ORF">CR162_06900</name>
</gene>
<feature type="compositionally biased region" description="Basic residues" evidence="1">
    <location>
        <begin position="23"/>
        <end position="38"/>
    </location>
</feature>
<evidence type="ECO:0000313" key="3">
    <source>
        <dbReference type="Proteomes" id="UP000223527"/>
    </source>
</evidence>
<dbReference type="EMBL" id="PDNU01000008">
    <property type="protein sequence ID" value="PHK95578.1"/>
    <property type="molecule type" value="Genomic_DNA"/>
</dbReference>
<reference evidence="2 3" key="1">
    <citation type="submission" date="2017-10" db="EMBL/GenBank/DDBJ databases">
        <authorList>
            <person name="Banno H."/>
            <person name="Chua N.-H."/>
        </authorList>
    </citation>
    <scope>NUCLEOTIDE SEQUENCE [LARGE SCALE GENOMIC DNA]</scope>
    <source>
        <strain evidence="2 3">YW11</strain>
    </source>
</reference>
<feature type="compositionally biased region" description="Low complexity" evidence="1">
    <location>
        <begin position="8"/>
        <end position="17"/>
    </location>
</feature>